<evidence type="ECO:0000313" key="9">
    <source>
        <dbReference type="EMBL" id="OBQ46658.1"/>
    </source>
</evidence>
<dbReference type="InterPro" id="IPR009051">
    <property type="entry name" value="Helical_ferredxn"/>
</dbReference>
<keyword evidence="3" id="KW-0479">Metal-binding</keyword>
<keyword evidence="4" id="KW-0677">Repeat</keyword>
<protein>
    <submittedName>
        <fullName evidence="9">(Fe-S)-binding protein</fullName>
    </submittedName>
</protein>
<dbReference type="GO" id="GO:0006089">
    <property type="term" value="P:lactate metabolic process"/>
    <property type="evidence" value="ECO:0007669"/>
    <property type="project" value="InterPro"/>
</dbReference>
<dbReference type="AlphaFoldDB" id="A0A1B7XB98"/>
<keyword evidence="7" id="KW-0411">Iron-sulfur</keyword>
<dbReference type="InterPro" id="IPR017896">
    <property type="entry name" value="4Fe4S_Fe-S-bd"/>
</dbReference>
<dbReference type="PANTHER" id="PTHR47153">
    <property type="entry name" value="LACTATE UTILIZATION PROTEIN B"/>
    <property type="match status" value="1"/>
</dbReference>
<evidence type="ECO:0000256" key="6">
    <source>
        <dbReference type="ARBA" id="ARBA00023004"/>
    </source>
</evidence>
<reference evidence="9 10" key="1">
    <citation type="submission" date="2015-01" db="EMBL/GenBank/DDBJ databases">
        <title>Desulfovibrio sp. JC271 draft genome sequence.</title>
        <authorList>
            <person name="Shivani Y."/>
            <person name="Subhash Y."/>
            <person name="Sasikala C."/>
            <person name="Ramana C.V."/>
        </authorList>
    </citation>
    <scope>NUCLEOTIDE SEQUENCE [LARGE SCALE GENOMIC DNA]</scope>
    <source>
        <strain evidence="9 10">JC271</strain>
    </source>
</reference>
<dbReference type="InterPro" id="IPR017900">
    <property type="entry name" value="4Fe4S_Fe_S_CS"/>
</dbReference>
<dbReference type="SUPFAM" id="SSF54862">
    <property type="entry name" value="4Fe-4S ferredoxins"/>
    <property type="match status" value="1"/>
</dbReference>
<keyword evidence="2" id="KW-0004">4Fe-4S</keyword>
<organism evidence="9 10">
    <name type="scientific">Halodesulfovibrio spirochaetisodalis</name>
    <dbReference type="NCBI Taxonomy" id="1560234"/>
    <lineage>
        <taxon>Bacteria</taxon>
        <taxon>Pseudomonadati</taxon>
        <taxon>Thermodesulfobacteriota</taxon>
        <taxon>Desulfovibrionia</taxon>
        <taxon>Desulfovibrionales</taxon>
        <taxon>Desulfovibrionaceae</taxon>
        <taxon>Halodesulfovibrio</taxon>
    </lineage>
</organism>
<dbReference type="OrthoDB" id="9770306at2"/>
<dbReference type="InterPro" id="IPR024569">
    <property type="entry name" value="LutB_C"/>
</dbReference>
<dbReference type="Gene3D" id="3.40.50.10420">
    <property type="entry name" value="NagB/RpiA/CoA transferase-like"/>
    <property type="match status" value="1"/>
</dbReference>
<dbReference type="GO" id="GO:0046872">
    <property type="term" value="F:metal ion binding"/>
    <property type="evidence" value="ECO:0007669"/>
    <property type="project" value="UniProtKB-KW"/>
</dbReference>
<dbReference type="InterPro" id="IPR037171">
    <property type="entry name" value="NagB/RpiA_transferase-like"/>
</dbReference>
<dbReference type="Proteomes" id="UP000091979">
    <property type="component" value="Unassembled WGS sequence"/>
</dbReference>
<proteinExistence type="predicted"/>
<dbReference type="InterPro" id="IPR024185">
    <property type="entry name" value="FTHF_cligase-like_sf"/>
</dbReference>
<evidence type="ECO:0000256" key="7">
    <source>
        <dbReference type="ARBA" id="ARBA00023014"/>
    </source>
</evidence>
<dbReference type="PATRIC" id="fig|1560234.3.peg.1069"/>
<keyword evidence="10" id="KW-1185">Reference proteome</keyword>
<keyword evidence="5" id="KW-0249">Electron transport</keyword>
<dbReference type="GO" id="GO:0051539">
    <property type="term" value="F:4 iron, 4 sulfur cluster binding"/>
    <property type="evidence" value="ECO:0007669"/>
    <property type="project" value="UniProtKB-KW"/>
</dbReference>
<dbReference type="STRING" id="1560234.SP90_11060"/>
<dbReference type="Gene3D" id="1.10.1060.10">
    <property type="entry name" value="Alpha-helical ferredoxin"/>
    <property type="match status" value="1"/>
</dbReference>
<gene>
    <name evidence="9" type="ORF">SP90_11060</name>
</gene>
<dbReference type="NCBIfam" id="TIGR00273">
    <property type="entry name" value="LutB/LldF family L-lactate oxidation iron-sulfur protein"/>
    <property type="match status" value="1"/>
</dbReference>
<dbReference type="SUPFAM" id="SSF100950">
    <property type="entry name" value="NagB/RpiA/CoA transferase-like"/>
    <property type="match status" value="1"/>
</dbReference>
<evidence type="ECO:0000256" key="3">
    <source>
        <dbReference type="ARBA" id="ARBA00022723"/>
    </source>
</evidence>
<dbReference type="EMBL" id="JXMS01000019">
    <property type="protein sequence ID" value="OBQ46658.1"/>
    <property type="molecule type" value="Genomic_DNA"/>
</dbReference>
<name>A0A1B7XB98_9BACT</name>
<comment type="caution">
    <text evidence="9">The sequence shown here is derived from an EMBL/GenBank/DDBJ whole genome shotgun (WGS) entry which is preliminary data.</text>
</comment>
<dbReference type="Pfam" id="PF02589">
    <property type="entry name" value="LUD_dom"/>
    <property type="match status" value="1"/>
</dbReference>
<evidence type="ECO:0000256" key="5">
    <source>
        <dbReference type="ARBA" id="ARBA00022982"/>
    </source>
</evidence>
<dbReference type="InterPro" id="IPR004452">
    <property type="entry name" value="LutB/LldF"/>
</dbReference>
<dbReference type="PANTHER" id="PTHR47153:SF2">
    <property type="entry name" value="LACTATE UTILIZATION PROTEIN B"/>
    <property type="match status" value="1"/>
</dbReference>
<evidence type="ECO:0000256" key="1">
    <source>
        <dbReference type="ARBA" id="ARBA00022448"/>
    </source>
</evidence>
<dbReference type="PROSITE" id="PS51379">
    <property type="entry name" value="4FE4S_FER_2"/>
    <property type="match status" value="1"/>
</dbReference>
<feature type="domain" description="4Fe-4S ferredoxin-type" evidence="8">
    <location>
        <begin position="303"/>
        <end position="325"/>
    </location>
</feature>
<dbReference type="Pfam" id="PF11870">
    <property type="entry name" value="LutB_C"/>
    <property type="match status" value="1"/>
</dbReference>
<dbReference type="InterPro" id="IPR003741">
    <property type="entry name" value="LUD_dom"/>
</dbReference>
<dbReference type="Pfam" id="PF13183">
    <property type="entry name" value="Fer4_8"/>
    <property type="match status" value="1"/>
</dbReference>
<evidence type="ECO:0000259" key="8">
    <source>
        <dbReference type="PROSITE" id="PS51379"/>
    </source>
</evidence>
<dbReference type="PROSITE" id="PS00198">
    <property type="entry name" value="4FE4S_FER_1"/>
    <property type="match status" value="1"/>
</dbReference>
<evidence type="ECO:0000256" key="4">
    <source>
        <dbReference type="ARBA" id="ARBA00022737"/>
    </source>
</evidence>
<evidence type="ECO:0000256" key="2">
    <source>
        <dbReference type="ARBA" id="ARBA00022485"/>
    </source>
</evidence>
<accession>A0A1B7XB98</accession>
<dbReference type="RefSeq" id="WP_066855929.1">
    <property type="nucleotide sequence ID" value="NZ_JXMS01000019.1"/>
</dbReference>
<evidence type="ECO:0000313" key="10">
    <source>
        <dbReference type="Proteomes" id="UP000091979"/>
    </source>
</evidence>
<keyword evidence="6" id="KW-0408">Iron</keyword>
<keyword evidence="1" id="KW-0813">Transport</keyword>
<sequence length="476" mass="52650">MASNEKFNFAQNVAEALADSQLRANFRFATDTLIQRRSTVFASPEETNFLRDVGSSMKKDVLANLPDLLEKFEAQCTKNGIVVHWAETAKDANEIILEILNENSAEKVVKGKSMASEEIHLNSYLEEHDKEVVETDFGEFIIQLCGEPPSHIIVPAVHKNRKQIAEVLAEHIEGMEYTEDVDIMLANVRSTLREHFKTADAGISGVNFGIAETGTLCLVENEGNGRMCTTVPPLHIALMGIEKLVENVEDIPAIYRLLCGSATGQRITTYFNMISGPRKKGERDGPKQVHLVLLDNGRSKIMNDPQLGDVLKCIRCGTCLNHCPVFTRIGGHAYGSTYPGPIGEILVPQIEGLDPKGAIASASTLCDACAEACPVRIPIPELIRRMRDESYGNADPSKVALSGYKRSCVESMVWRGWQWSQTSPVMNKMMLKGLALFGKWIPKVGPLKAWMSVRSKPQFGKNSLKDLVKKEGVRHE</sequence>